<feature type="domain" description="Ketosynthase family 3 (KS3)" evidence="14">
    <location>
        <begin position="10"/>
        <end position="436"/>
    </location>
</feature>
<dbReference type="SMART" id="SM01294">
    <property type="entry name" value="PKS_PP_betabranch"/>
    <property type="match status" value="1"/>
</dbReference>
<dbReference type="Pfam" id="PF00698">
    <property type="entry name" value="Acyl_transf_1"/>
    <property type="match status" value="1"/>
</dbReference>
<dbReference type="PROSITE" id="PS00606">
    <property type="entry name" value="KS3_1"/>
    <property type="match status" value="1"/>
</dbReference>
<dbReference type="InterPro" id="IPR045851">
    <property type="entry name" value="AMP-bd_C_sf"/>
</dbReference>
<evidence type="ECO:0000256" key="12">
    <source>
        <dbReference type="SAM" id="MobiDB-lite"/>
    </source>
</evidence>
<dbReference type="EMBL" id="CP012672">
    <property type="protein sequence ID" value="AUX32751.1"/>
    <property type="molecule type" value="Genomic_DNA"/>
</dbReference>
<feature type="domain" description="Carrier" evidence="13">
    <location>
        <begin position="1853"/>
        <end position="1931"/>
    </location>
</feature>
<dbReference type="InterPro" id="IPR001242">
    <property type="entry name" value="Condensation_dom"/>
</dbReference>
<dbReference type="SMART" id="SM00822">
    <property type="entry name" value="PKS_KR"/>
    <property type="match status" value="1"/>
</dbReference>
<dbReference type="PROSITE" id="PS00012">
    <property type="entry name" value="PHOSPHOPANTETHEINE"/>
    <property type="match status" value="1"/>
</dbReference>
<dbReference type="InterPro" id="IPR050091">
    <property type="entry name" value="PKS_NRPS_Biosynth_Enz"/>
</dbReference>
<evidence type="ECO:0000259" key="14">
    <source>
        <dbReference type="PROSITE" id="PS52004"/>
    </source>
</evidence>
<dbReference type="Pfam" id="PF00668">
    <property type="entry name" value="Condensation"/>
    <property type="match status" value="1"/>
</dbReference>
<keyword evidence="7" id="KW-0677">Repeat</keyword>
<dbReference type="SUPFAM" id="SSF53474">
    <property type="entry name" value="alpha/beta-Hydrolases"/>
    <property type="match status" value="1"/>
</dbReference>
<dbReference type="CDD" id="cd19535">
    <property type="entry name" value="Cyc_NRPS"/>
    <property type="match status" value="1"/>
</dbReference>
<dbReference type="InterPro" id="IPR020845">
    <property type="entry name" value="AMP-binding_CS"/>
</dbReference>
<dbReference type="GO" id="GO:0004315">
    <property type="term" value="F:3-oxoacyl-[acyl-carrier-protein] synthase activity"/>
    <property type="evidence" value="ECO:0007669"/>
    <property type="project" value="InterPro"/>
</dbReference>
<evidence type="ECO:0000256" key="4">
    <source>
        <dbReference type="ARBA" id="ARBA00022553"/>
    </source>
</evidence>
<evidence type="ECO:0000259" key="13">
    <source>
        <dbReference type="PROSITE" id="PS50075"/>
    </source>
</evidence>
<dbReference type="SMART" id="SM00824">
    <property type="entry name" value="PKS_TE"/>
    <property type="match status" value="1"/>
</dbReference>
<dbReference type="Gene3D" id="1.10.1200.10">
    <property type="entry name" value="ACP-like"/>
    <property type="match status" value="1"/>
</dbReference>
<dbReference type="InterPro" id="IPR010071">
    <property type="entry name" value="AA_adenyl_dom"/>
</dbReference>
<dbReference type="InterPro" id="IPR013217">
    <property type="entry name" value="Methyltransf_12"/>
</dbReference>
<dbReference type="FunFam" id="3.30.559.30:FF:000006">
    <property type="entry name" value="Yersiniabactin polyketide/non-ribosomal peptide synthetase"/>
    <property type="match status" value="1"/>
</dbReference>
<dbReference type="SMART" id="SM00825">
    <property type="entry name" value="PKS_KS"/>
    <property type="match status" value="1"/>
</dbReference>
<dbReference type="InterPro" id="IPR020841">
    <property type="entry name" value="PKS_Beta-ketoAc_synthase_dom"/>
</dbReference>
<dbReference type="PROSITE" id="PS00455">
    <property type="entry name" value="AMP_BINDING"/>
    <property type="match status" value="1"/>
</dbReference>
<keyword evidence="9" id="KW-0443">Lipid metabolism</keyword>
<dbReference type="InterPro" id="IPR016036">
    <property type="entry name" value="Malonyl_transacylase_ACP-bd"/>
</dbReference>
<dbReference type="InterPro" id="IPR020806">
    <property type="entry name" value="PKS_PP-bd"/>
</dbReference>
<feature type="domain" description="Carrier" evidence="13">
    <location>
        <begin position="2943"/>
        <end position="3018"/>
    </location>
</feature>
<dbReference type="NCBIfam" id="TIGR01733">
    <property type="entry name" value="AA-adenyl-dom"/>
    <property type="match status" value="1"/>
</dbReference>
<dbReference type="Pfam" id="PF02801">
    <property type="entry name" value="Ketoacyl-synt_C"/>
    <property type="match status" value="1"/>
</dbReference>
<dbReference type="Pfam" id="PF08242">
    <property type="entry name" value="Methyltransf_12"/>
    <property type="match status" value="1"/>
</dbReference>
<dbReference type="SUPFAM" id="SSF53335">
    <property type="entry name" value="S-adenosyl-L-methionine-dependent methyltransferases"/>
    <property type="match status" value="1"/>
</dbReference>
<keyword evidence="6" id="KW-0808">Transferase</keyword>
<evidence type="ECO:0000256" key="1">
    <source>
        <dbReference type="ARBA" id="ARBA00001957"/>
    </source>
</evidence>
<dbReference type="InterPro" id="IPR001227">
    <property type="entry name" value="Ac_transferase_dom_sf"/>
</dbReference>
<dbReference type="GO" id="GO:0006633">
    <property type="term" value="P:fatty acid biosynthetic process"/>
    <property type="evidence" value="ECO:0007669"/>
    <property type="project" value="InterPro"/>
</dbReference>
<feature type="region of interest" description="Disordered" evidence="12">
    <location>
        <begin position="519"/>
        <end position="542"/>
    </location>
</feature>
<dbReference type="FunFam" id="3.30.559.10:FF:000023">
    <property type="entry name" value="Non-ribosomal peptide synthetase"/>
    <property type="match status" value="1"/>
</dbReference>
<dbReference type="SUPFAM" id="SSF56801">
    <property type="entry name" value="Acetyl-CoA synthetase-like"/>
    <property type="match status" value="1"/>
</dbReference>
<dbReference type="Pfam" id="PF00550">
    <property type="entry name" value="PP-binding"/>
    <property type="match status" value="2"/>
</dbReference>
<dbReference type="Gene3D" id="3.30.559.30">
    <property type="entry name" value="Nonribosomal peptide synthetase, condensation domain"/>
    <property type="match status" value="1"/>
</dbReference>
<dbReference type="Gene3D" id="3.40.50.720">
    <property type="entry name" value="NAD(P)-binding Rossmann-like Domain"/>
    <property type="match status" value="1"/>
</dbReference>
<keyword evidence="3" id="KW-0596">Phosphopantetheine</keyword>
<dbReference type="FunFam" id="3.40.50.12780:FF:000012">
    <property type="entry name" value="Non-ribosomal peptide synthetase"/>
    <property type="match status" value="1"/>
</dbReference>
<dbReference type="FunFam" id="3.40.50.980:FF:000001">
    <property type="entry name" value="Non-ribosomal peptide synthetase"/>
    <property type="match status" value="1"/>
</dbReference>
<dbReference type="GO" id="GO:0031177">
    <property type="term" value="F:phosphopantetheine binding"/>
    <property type="evidence" value="ECO:0007669"/>
    <property type="project" value="InterPro"/>
</dbReference>
<dbReference type="InterPro" id="IPR013968">
    <property type="entry name" value="PKS_KR"/>
</dbReference>
<dbReference type="CDD" id="cd00833">
    <property type="entry name" value="PKS"/>
    <property type="match status" value="1"/>
</dbReference>
<dbReference type="CDD" id="cd12114">
    <property type="entry name" value="A_NRPS_TlmIV_like"/>
    <property type="match status" value="1"/>
</dbReference>
<dbReference type="GO" id="GO:0004312">
    <property type="term" value="F:fatty acid synthase activity"/>
    <property type="evidence" value="ECO:0007669"/>
    <property type="project" value="TreeGrafter"/>
</dbReference>
<dbReference type="InterPro" id="IPR057326">
    <property type="entry name" value="KR_dom"/>
</dbReference>
<dbReference type="GO" id="GO:0005737">
    <property type="term" value="C:cytoplasm"/>
    <property type="evidence" value="ECO:0007669"/>
    <property type="project" value="TreeGrafter"/>
</dbReference>
<evidence type="ECO:0008006" key="17">
    <source>
        <dbReference type="Google" id="ProtNLM"/>
    </source>
</evidence>
<dbReference type="InterPro" id="IPR036736">
    <property type="entry name" value="ACP-like_sf"/>
</dbReference>
<dbReference type="SUPFAM" id="SSF52151">
    <property type="entry name" value="FabD/lysophospholipase-like"/>
    <property type="match status" value="1"/>
</dbReference>
<dbReference type="SUPFAM" id="SSF52777">
    <property type="entry name" value="CoA-dependent acyltransferases"/>
    <property type="match status" value="2"/>
</dbReference>
<dbReference type="Pfam" id="PF13193">
    <property type="entry name" value="AMP-binding_C"/>
    <property type="match status" value="1"/>
</dbReference>
<dbReference type="PROSITE" id="PS51257">
    <property type="entry name" value="PROKAR_LIPOPROTEIN"/>
    <property type="match status" value="1"/>
</dbReference>
<evidence type="ECO:0000256" key="8">
    <source>
        <dbReference type="ARBA" id="ARBA00022832"/>
    </source>
</evidence>
<dbReference type="Gene3D" id="3.30.70.3290">
    <property type="match status" value="1"/>
</dbReference>
<dbReference type="InterPro" id="IPR036291">
    <property type="entry name" value="NAD(P)-bd_dom_sf"/>
</dbReference>
<dbReference type="SUPFAM" id="SSF55048">
    <property type="entry name" value="Probable ACP-binding domain of malonyl-CoA ACP transacylase"/>
    <property type="match status" value="1"/>
</dbReference>
<dbReference type="GO" id="GO:0071770">
    <property type="term" value="P:DIM/DIP cell wall layer assembly"/>
    <property type="evidence" value="ECO:0007669"/>
    <property type="project" value="TreeGrafter"/>
</dbReference>
<dbReference type="Gene3D" id="3.40.50.1820">
    <property type="entry name" value="alpha/beta hydrolase"/>
    <property type="match status" value="2"/>
</dbReference>
<dbReference type="PROSITE" id="PS50075">
    <property type="entry name" value="CARRIER"/>
    <property type="match status" value="2"/>
</dbReference>
<comment type="pathway">
    <text evidence="2">Siderophore biosynthesis.</text>
</comment>
<reference evidence="15 16" key="1">
    <citation type="submission" date="2015-09" db="EMBL/GenBank/DDBJ databases">
        <title>Sorangium comparison.</title>
        <authorList>
            <person name="Zaburannyi N."/>
            <person name="Bunk B."/>
            <person name="Overmann J."/>
            <person name="Mueller R."/>
        </authorList>
    </citation>
    <scope>NUCLEOTIDE SEQUENCE [LARGE SCALE GENOMIC DNA]</scope>
    <source>
        <strain evidence="15 16">So ce836</strain>
    </source>
</reference>
<dbReference type="Gene3D" id="3.40.366.10">
    <property type="entry name" value="Malonyl-Coenzyme A Acyl Carrier Protein, domain 2"/>
    <property type="match status" value="1"/>
</dbReference>
<dbReference type="FunFam" id="3.40.47.10:FF:000042">
    <property type="entry name" value="Polyketide synthase Pks13"/>
    <property type="match status" value="1"/>
</dbReference>
<dbReference type="SMART" id="SM00827">
    <property type="entry name" value="PKS_AT"/>
    <property type="match status" value="1"/>
</dbReference>
<gene>
    <name evidence="15" type="ORF">SOCE836_048980</name>
</gene>
<dbReference type="InterPro" id="IPR014031">
    <property type="entry name" value="Ketoacyl_synth_C"/>
</dbReference>
<dbReference type="Gene3D" id="3.40.47.10">
    <property type="match status" value="1"/>
</dbReference>
<dbReference type="PANTHER" id="PTHR43775:SF37">
    <property type="entry name" value="SI:DKEY-61P9.11"/>
    <property type="match status" value="1"/>
</dbReference>
<dbReference type="Pfam" id="PF08659">
    <property type="entry name" value="KR"/>
    <property type="match status" value="1"/>
</dbReference>
<evidence type="ECO:0000256" key="10">
    <source>
        <dbReference type="ARBA" id="ARBA00023268"/>
    </source>
</evidence>
<keyword evidence="4" id="KW-0597">Phosphoprotein</keyword>
<sequence length="3325" mass="357769">MSGDRPLDETNSVAIIGMACRFPGANTVDQFWDNLLRGRESIARFSMDELRAAGVPQELAKHPDYVPAGGVLDDVYAFDAALFGYAEGEAELIDPQQRLFLQCAWEALEDAGHAPRGVSVPTGVFAGCSASTHLPPALLDPREGATARSLRLLTANDKDYLATRVSYKLDLKGPSLTVQTACSTSLVAVHLAAQSILSGECAMALAGGATITLPQEVGYLYQEGLILSPDGRCRAYDERAAGVVGGNGVGVVLLKRLAEAIADGDPIWAVLRGSAVNNDGADKIGYTAPSAEGQARVIAEALAVADVSAASVGYLEGHGTGTPLGDPIEVQALTRVFRAETDARSFCALGSVKSNIGHLDAAAGIASLIKAALVAHHGQIPPSIHVDRPNAKMDLERSPFYLPKEPRSWPAGAAPRRVGVSSFGFGGTNAHAVLEEPPRRGQRQPSSRIRPVVTLSAMSDERLRALVGAYRGHLRGDGGAAHDVADVAYTTNVGRHHFTRRLAIVADSRDELRGALGFGAEGAERRPGAPSVNPNARREGQTAPVPVFQSSGARALSGVKPVFLFTGQGAQYAGMARGLYEAHLPFRAAFDRCAAVLRDRFDLVRMVTSLDGGERLKETRYAQPCLFSVAFALSELWKAWGVEPAAVLGHSVGELAAAAVSGVLSLDDALRLTAARGELMHGAPGPGEMVAVFAPRGVVEDQLAGGPGPVAIAAINGDERVVISGARDAVREHVEAFERRGITTRPLHVAHAFHSPLMEPVRDPLRRAAEIPHHSANTTLFLNVGGRVLRPGERLDPAYWAEQLLRPVEFARCLGLAARDGHRVFLELGPQAVLTKLGAEVLSGGDAVLIASLSGGQDDRDAISEALAQLYVAGVDIDWAAVHDGRGRRVRLPATPFERVELRGPAAEVPEKAAQGGRSDAFADLVRAGGEQAEAGLVALDLATHLEEERSLEDLCSCYFRLAFGQLGLFRGEARGGARRQAARSSEGDLRWSTPEEACAAAGVPPRFVRVVRSVAELLAARGELRRGDGGRYGELVSSSPEACARAEGTAAAFRARTSALGEIVLTVGRALPQVLTGGCDPRGVIFSDGSVDDAYRIYAELPTSRYFNGIVREVVRALVESELRPARILEIGGGTGATTEQILPLLDGDTSYVFTDVSPVFLERARERFAFYPKLDLRLLDIGRSLLEQSFAPHGFDLIIAANSVHAAPDLRRALQNARSLLAPSGVLVLYEVTRNSLAADLTTGLLLGDVTDGELRRGRMFLEEDAWERLLSECGFVQRKALPDARSAGAAVGERVLVAQAGGKRRASMGAAAARGDRAPGEAVRTDLFYGIDWRPATELADAPRSADAPRGTAWIVCADRGGFARAFVEALARAGARASVLLTPDTPGGEAAFAGATCHAVDLEQPESLVRAVRAIDGDRALAPRSIACFWGLDAERADTVTAIRAAQRRHLNGLLHLIGALDGTSWEDLERFLVFTRGAQAIGDEAPAVAEAPLLGFVRSIAVGHPELHLRLVDVDPAMTPRDPAPVLDVLTRIGPNEGVVALRGERVLAPRIVRMSRRDFSATGAGIPVSPDRTYLIVGGRGGIGMKVAERLADKGARHLVLLGRSEPGERALSLAEHLRGRGVKVELARGDVTDLTAMRALVDRIQRSGPALGGVVHSALDLGAGMSSERPLWEEFATVLAPKVEGAWVLHEVTRDLPLDFFLLFSSSVSLVPAYGLPHYGAANAFLDALAAFRRARGLPALSISWGLWLHVGAVADPVHAAQVERGGLLGLAPENALACLDHAFGAARAHLGILDARWPELLRGYPRSAVPAIYDEVERRADRAEPDEEDAAGRRLKALLEGARAAETAAHVRSRLARMLRIDERRIEPTANLMELGLDSLMFLNLTASLSKELGVRIAPNKVLRAANGVPTAGALTEHITAALTGEGPAEGDDPRAFFREDEAGRYEPFPLNEVQQAYWIGRGADMILGDVSCHGYFELDCEAIDLARIERALQRLIDRHDMLRVVLLPDGRQQVLKTVPAYRIELLDLSGAPAPERAARLAELRASLSHRAAPCERWPLFDIRATRIDEGTTRVHVGIDMIALDGRSMAIVLREWAELYEVQGRELPPLGVRFRDYVTAQRAFERSATYARSWRYWEARLRDMPLGPALPLAKDPARIQKPRFERRGHRLPREAWSRLKSRAAGFGLTPSGVLLAAYAEVLGAFTRRQRFTLSLPTFNRLPVHPQVQEVVGEFTTLTPLVVDRRQGATFVERAAAVQRRLLDDLEHRHVGGVRVLRELRRMHEDRPDLITPVVFTSLFGLDRQADTQHADDAAQTARLGEVVFSISQTPQVLLDHHVDESEGHLGVYWDAVEEAFAPGALEAMFAAYTWLLERLSGEGEAAWHAPSPVGLPAAQAEARRRANSTRAPESGDLLHSAFRRRAQAEPSREAVVCGERRLTYGELAGRAAWLSDRILARGVAPGELVAVVMERGWEQVVAVLAVLEAGGAYVPIDATLPEKRIHALLEATGAKLVLTQTAVKGRITVPGGVEVETVDNAGRREPSWGEPRQGPHDLAYVIYTSGSTGVPKGAMIEHRSAVNTVEDINDRFGVGPEDRVFGVSSLSFDLSVYDVFGTLAAGGCLVMPERGAEKDPEHWLSLLERERVTLWNSVPALLQMLVDYAEGRGATLGLRLALLSGDWIPLDLPERLCKLSPGTRCISLGGATEASIWSIVHPIGGALSGWTSVPYGRPLRNQRWYVLNDRMEECPDHVTGELYIGGLGLARGYWGDATKTAERFISWADGSTSGAALETTELGPRAPTGERLYKTGDLGRWRDGLIELLGRDDQQVKIGGHRVELGEIEAVFAAHPSVKAAAVVAHGDPRDSRKQLVGYVALRDGAQASEAELLQHLRERLPEHMVPRHVRAIDALPLSANGKVDRSALPRIDAAEQGGEHVAPRTDLERQVAALWQEILGAPRVSLRSSFFELGGDSLAATRFVLELERRHGLKVPIRALFTEPVLERLVARIQAGSSSSPATGEELGRAVPHDILFQHPTVAELARALEAPDGSRRGIRAVRLNRAVDTAQIVCIEAPGDGVWRYEAFARALDGRAAVIAVELAANEGEDLSIEALADDCAAVLRPLGTSRAPCVLVGWSFGGVMALEVARRLRDAGAPLVSLVLLDSAAPAAVRDGVEPWLGLPLDQVPAGALVQAWDASRHEETPERRGILRPGDDVAAWRSISLHLSAKLRALGRYEPRAYAGDALLISAQASRGPSLDLPPDRGWTPILVGRFDIEPLDCGHYDFSLAPIASRVAAMVVRVLERTANAAPRSISQEISR</sequence>
<dbReference type="Gene3D" id="3.40.50.12780">
    <property type="entry name" value="N-terminal domain of ligase-like"/>
    <property type="match status" value="1"/>
</dbReference>
<dbReference type="Gene3D" id="3.30.300.30">
    <property type="match status" value="1"/>
</dbReference>
<dbReference type="InterPro" id="IPR001031">
    <property type="entry name" value="Thioesterase"/>
</dbReference>
<dbReference type="InterPro" id="IPR016035">
    <property type="entry name" value="Acyl_Trfase/lysoPLipase"/>
</dbReference>
<dbReference type="SUPFAM" id="SSF51735">
    <property type="entry name" value="NAD(P)-binding Rossmann-fold domains"/>
    <property type="match status" value="2"/>
</dbReference>
<dbReference type="Pfam" id="PF22621">
    <property type="entry name" value="CurL-like_PKS_C"/>
    <property type="match status" value="1"/>
</dbReference>
<dbReference type="PROSITE" id="PS52004">
    <property type="entry name" value="KS3_2"/>
    <property type="match status" value="1"/>
</dbReference>
<dbReference type="SUPFAM" id="SSF53901">
    <property type="entry name" value="Thiolase-like"/>
    <property type="match status" value="1"/>
</dbReference>
<evidence type="ECO:0000313" key="16">
    <source>
        <dbReference type="Proteomes" id="UP000295497"/>
    </source>
</evidence>
<evidence type="ECO:0000256" key="5">
    <source>
        <dbReference type="ARBA" id="ARBA00022598"/>
    </source>
</evidence>
<keyword evidence="5" id="KW-0436">Ligase</keyword>
<dbReference type="InterPro" id="IPR006162">
    <property type="entry name" value="Ppantetheine_attach_site"/>
</dbReference>
<dbReference type="CDD" id="cd02440">
    <property type="entry name" value="AdoMet_MTases"/>
    <property type="match status" value="1"/>
</dbReference>
<dbReference type="GO" id="GO:0016874">
    <property type="term" value="F:ligase activity"/>
    <property type="evidence" value="ECO:0007669"/>
    <property type="project" value="UniProtKB-KW"/>
</dbReference>
<dbReference type="InterPro" id="IPR018201">
    <property type="entry name" value="Ketoacyl_synth_AS"/>
</dbReference>
<evidence type="ECO:0000256" key="6">
    <source>
        <dbReference type="ARBA" id="ARBA00022679"/>
    </source>
</evidence>
<dbReference type="Proteomes" id="UP000295497">
    <property type="component" value="Chromosome"/>
</dbReference>
<dbReference type="InterPro" id="IPR020802">
    <property type="entry name" value="TesA-like"/>
</dbReference>
<keyword evidence="8" id="KW-0276">Fatty acid metabolism</keyword>
<evidence type="ECO:0000256" key="11">
    <source>
        <dbReference type="ARBA" id="ARBA00029443"/>
    </source>
</evidence>
<dbReference type="Pfam" id="PF00975">
    <property type="entry name" value="Thioesterase"/>
    <property type="match status" value="1"/>
</dbReference>
<protein>
    <recommendedName>
        <fullName evidence="17">Polyketide synthase</fullName>
    </recommendedName>
</protein>
<dbReference type="Gene3D" id="3.30.559.10">
    <property type="entry name" value="Chloramphenicol acetyltransferase-like domain"/>
    <property type="match status" value="1"/>
</dbReference>
<dbReference type="Pfam" id="PF00109">
    <property type="entry name" value="ketoacyl-synt"/>
    <property type="match status" value="1"/>
</dbReference>
<evidence type="ECO:0000256" key="7">
    <source>
        <dbReference type="ARBA" id="ARBA00022737"/>
    </source>
</evidence>
<accession>A0A4P2QS13</accession>
<dbReference type="InterPro" id="IPR014030">
    <property type="entry name" value="Ketoacyl_synth_N"/>
</dbReference>
<dbReference type="InterPro" id="IPR025110">
    <property type="entry name" value="AMP-bd_C"/>
</dbReference>
<evidence type="ECO:0000256" key="3">
    <source>
        <dbReference type="ARBA" id="ARBA00022450"/>
    </source>
</evidence>
<dbReference type="InterPro" id="IPR029063">
    <property type="entry name" value="SAM-dependent_MTases_sf"/>
</dbReference>
<dbReference type="Pfam" id="PF00501">
    <property type="entry name" value="AMP-binding"/>
    <property type="match status" value="1"/>
</dbReference>
<evidence type="ECO:0000256" key="9">
    <source>
        <dbReference type="ARBA" id="ARBA00023098"/>
    </source>
</evidence>
<dbReference type="CDD" id="cd08955">
    <property type="entry name" value="KR_2_FAS_SDR_x"/>
    <property type="match status" value="1"/>
</dbReference>
<comment type="cofactor">
    <cofactor evidence="1">
        <name>pantetheine 4'-phosphate</name>
        <dbReference type="ChEBI" id="CHEBI:47942"/>
    </cofactor>
</comment>
<dbReference type="PANTHER" id="PTHR43775">
    <property type="entry name" value="FATTY ACID SYNTHASE"/>
    <property type="match status" value="1"/>
</dbReference>
<evidence type="ECO:0000256" key="2">
    <source>
        <dbReference type="ARBA" id="ARBA00004924"/>
    </source>
</evidence>
<dbReference type="InterPro" id="IPR057737">
    <property type="entry name" value="Condensation_MtbB-like"/>
</dbReference>
<dbReference type="SUPFAM" id="SSF47336">
    <property type="entry name" value="ACP-like"/>
    <property type="match status" value="2"/>
</dbReference>
<name>A0A4P2QS13_SORCE</name>
<dbReference type="InterPro" id="IPR016039">
    <property type="entry name" value="Thiolase-like"/>
</dbReference>
<dbReference type="SMART" id="SM00823">
    <property type="entry name" value="PKS_PP"/>
    <property type="match status" value="2"/>
</dbReference>
<organism evidence="15 16">
    <name type="scientific">Sorangium cellulosum</name>
    <name type="common">Polyangium cellulosum</name>
    <dbReference type="NCBI Taxonomy" id="56"/>
    <lineage>
        <taxon>Bacteria</taxon>
        <taxon>Pseudomonadati</taxon>
        <taxon>Myxococcota</taxon>
        <taxon>Polyangia</taxon>
        <taxon>Polyangiales</taxon>
        <taxon>Polyangiaceae</taxon>
        <taxon>Sorangium</taxon>
    </lineage>
</organism>
<dbReference type="InterPro" id="IPR009081">
    <property type="entry name" value="PP-bd_ACP"/>
</dbReference>
<dbReference type="GO" id="GO:0009403">
    <property type="term" value="P:toxin biosynthetic process"/>
    <property type="evidence" value="ECO:0007669"/>
    <property type="project" value="UniProtKB-ARBA"/>
</dbReference>
<dbReference type="InterPro" id="IPR042099">
    <property type="entry name" value="ANL_N_sf"/>
</dbReference>
<dbReference type="InterPro" id="IPR014043">
    <property type="entry name" value="Acyl_transferase_dom"/>
</dbReference>
<dbReference type="InterPro" id="IPR029058">
    <property type="entry name" value="AB_hydrolase_fold"/>
</dbReference>
<keyword evidence="10" id="KW-0511">Multifunctional enzyme</keyword>
<comment type="similarity">
    <text evidence="11">In the C-terminal section; belongs to the NRP synthetase family.</text>
</comment>
<dbReference type="RefSeq" id="WP_129576292.1">
    <property type="nucleotide sequence ID" value="NZ_CP012672.1"/>
</dbReference>
<proteinExistence type="inferred from homology"/>
<dbReference type="InterPro" id="IPR000873">
    <property type="entry name" value="AMP-dep_synth/lig_dom"/>
</dbReference>
<dbReference type="InterPro" id="IPR023213">
    <property type="entry name" value="CAT-like_dom_sf"/>
</dbReference>
<dbReference type="GO" id="GO:0005886">
    <property type="term" value="C:plasma membrane"/>
    <property type="evidence" value="ECO:0007669"/>
    <property type="project" value="TreeGrafter"/>
</dbReference>
<dbReference type="Gene3D" id="3.40.50.150">
    <property type="entry name" value="Vaccinia Virus protein VP39"/>
    <property type="match status" value="1"/>
</dbReference>
<evidence type="ECO:0000313" key="15">
    <source>
        <dbReference type="EMBL" id="AUX32751.1"/>
    </source>
</evidence>